<feature type="domain" description="B30.2/SPRY" evidence="4">
    <location>
        <begin position="254"/>
        <end position="454"/>
    </location>
</feature>
<dbReference type="PANTHER" id="PTHR13363">
    <property type="entry name" value="RING FINGER AND SRY DOMAIN-CONTAINING"/>
    <property type="match status" value="1"/>
</dbReference>
<dbReference type="STRING" id="556484.B7FVB2"/>
<dbReference type="GO" id="GO:0005737">
    <property type="term" value="C:cytoplasm"/>
    <property type="evidence" value="ECO:0007669"/>
    <property type="project" value="TreeGrafter"/>
</dbReference>
<dbReference type="OrthoDB" id="258495at2759"/>
<dbReference type="GeneID" id="7199685"/>
<dbReference type="Pfam" id="PF00622">
    <property type="entry name" value="SPRY"/>
    <property type="match status" value="1"/>
</dbReference>
<reference evidence="5 6" key="1">
    <citation type="journal article" date="2008" name="Nature">
        <title>The Phaeodactylum genome reveals the evolutionary history of diatom genomes.</title>
        <authorList>
            <person name="Bowler C."/>
            <person name="Allen A.E."/>
            <person name="Badger J.H."/>
            <person name="Grimwood J."/>
            <person name="Jabbari K."/>
            <person name="Kuo A."/>
            <person name="Maheswari U."/>
            <person name="Martens C."/>
            <person name="Maumus F."/>
            <person name="Otillar R.P."/>
            <person name="Rayko E."/>
            <person name="Salamov A."/>
            <person name="Vandepoele K."/>
            <person name="Beszteri B."/>
            <person name="Gruber A."/>
            <person name="Heijde M."/>
            <person name="Katinka M."/>
            <person name="Mock T."/>
            <person name="Valentin K."/>
            <person name="Verret F."/>
            <person name="Berges J.A."/>
            <person name="Brownlee C."/>
            <person name="Cadoret J.P."/>
            <person name="Chiovitti A."/>
            <person name="Choi C.J."/>
            <person name="Coesel S."/>
            <person name="De Martino A."/>
            <person name="Detter J.C."/>
            <person name="Durkin C."/>
            <person name="Falciatore A."/>
            <person name="Fournet J."/>
            <person name="Haruta M."/>
            <person name="Huysman M.J."/>
            <person name="Jenkins B.D."/>
            <person name="Jiroutova K."/>
            <person name="Jorgensen R.E."/>
            <person name="Joubert Y."/>
            <person name="Kaplan A."/>
            <person name="Kroger N."/>
            <person name="Kroth P.G."/>
            <person name="La Roche J."/>
            <person name="Lindquist E."/>
            <person name="Lommer M."/>
            <person name="Martin-Jezequel V."/>
            <person name="Lopez P.J."/>
            <person name="Lucas S."/>
            <person name="Mangogna M."/>
            <person name="McGinnis K."/>
            <person name="Medlin L.K."/>
            <person name="Montsant A."/>
            <person name="Oudot-Le Secq M.P."/>
            <person name="Napoli C."/>
            <person name="Obornik M."/>
            <person name="Parker M.S."/>
            <person name="Petit J.L."/>
            <person name="Porcel B.M."/>
            <person name="Poulsen N."/>
            <person name="Robison M."/>
            <person name="Rychlewski L."/>
            <person name="Rynearson T.A."/>
            <person name="Schmutz J."/>
            <person name="Shapiro H."/>
            <person name="Siaut M."/>
            <person name="Stanley M."/>
            <person name="Sussman M.R."/>
            <person name="Taylor A.R."/>
            <person name="Vardi A."/>
            <person name="von Dassow P."/>
            <person name="Vyverman W."/>
            <person name="Willis A."/>
            <person name="Wyrwicz L.S."/>
            <person name="Rokhsar D.S."/>
            <person name="Weissenbach J."/>
            <person name="Armbrust E.V."/>
            <person name="Green B.R."/>
            <person name="Van de Peer Y."/>
            <person name="Grigoriev I.V."/>
        </authorList>
    </citation>
    <scope>NUCLEOTIDE SEQUENCE [LARGE SCALE GENOMIC DNA]</scope>
    <source>
        <strain evidence="5 6">CCAP 1055/1</strain>
    </source>
</reference>
<sequence length="592" mass="66016">MIAQEDKGVGLTYPQQRQWLVRFQNRTYVYEEPQRYRERLSESIVDSSDAKVHLRIDDVKRFLSERLASGAGSTRSDSSIAPTTSSLAKLQRLFDITQVQYPHIHIRLVSSIRGGKGGFGTLLKGQSRQAGAKATTNFGACRDLQGRRLRNVNDSISRERFQSWQEKISKGEATEDEMIRALVLDTSSSSGVAGWYLQLPSWAAVGSQHKRQIQRQYHMWKRQQRQVKNTRDEARQRRDAQVQTYVMQAQAALDQAQSGVQNALQEGLRKRQQNNVEPEPPAALLTLDGDITLAYESNAWKMQSPSNFATVGIVLDFSLLNTSSSSSSQHAFYYEVRLVSGGLAQIGWAIPGFVPNSEDGDGVGDDAFSWAYDGSRSIRLHNAQTQSYGKPWNAGDVVGCLCHQGTISFTLNGDDEFGTAFTLDLTETAQPVPVISINPGEIVELRWNTSDMEFCPEQATPVGSFLATEDVTFKTHKPNIPVAKRQKQNTDAILLATTNDSLPSPESINSNSKYVDENIQKNPTFEPQELDLESYQSAQDLEDLGMDRLKGALAALGVKCGGTLQERAARLMSLKGLEREDYPQRLLSRRKR</sequence>
<dbReference type="GO" id="GO:0008270">
    <property type="term" value="F:zinc ion binding"/>
    <property type="evidence" value="ECO:0007669"/>
    <property type="project" value="UniProtKB-KW"/>
</dbReference>
<dbReference type="SUPFAM" id="SSF49899">
    <property type="entry name" value="Concanavalin A-like lectins/glucanases"/>
    <property type="match status" value="1"/>
</dbReference>
<dbReference type="InterPro" id="IPR013320">
    <property type="entry name" value="ConA-like_dom_sf"/>
</dbReference>
<keyword evidence="3" id="KW-0862">Zinc</keyword>
<dbReference type="HOGENOM" id="CLU_434450_0_0_1"/>
<dbReference type="eggNOG" id="KOG2243">
    <property type="taxonomic scope" value="Eukaryota"/>
</dbReference>
<dbReference type="CDD" id="cd11709">
    <property type="entry name" value="SPRY"/>
    <property type="match status" value="1"/>
</dbReference>
<dbReference type="Pfam" id="PF22782">
    <property type="entry name" value="SDE2"/>
    <property type="match status" value="1"/>
</dbReference>
<dbReference type="eggNOG" id="KOG2636">
    <property type="taxonomic scope" value="Eukaryota"/>
</dbReference>
<reference evidence="6" key="2">
    <citation type="submission" date="2008-08" db="EMBL/GenBank/DDBJ databases">
        <authorList>
            <consortium name="Diatom Consortium"/>
            <person name="Grigoriev I."/>
            <person name="Grimwood J."/>
            <person name="Kuo A."/>
            <person name="Otillar R.P."/>
            <person name="Salamov A."/>
            <person name="Detter J.C."/>
            <person name="Lindquist E."/>
            <person name="Shapiro H."/>
            <person name="Lucas S."/>
            <person name="Glavina del Rio T."/>
            <person name="Pitluck S."/>
            <person name="Rokhsar D."/>
            <person name="Bowler C."/>
        </authorList>
    </citation>
    <scope>GENOME REANNOTATION</scope>
    <source>
        <strain evidence="6">CCAP 1055/1</strain>
    </source>
</reference>
<dbReference type="InterPro" id="IPR003877">
    <property type="entry name" value="SPRY_dom"/>
</dbReference>
<name>B7FVB2_PHATC</name>
<dbReference type="OMA" id="TTDFGAC"/>
<dbReference type="PROSITE" id="PS50188">
    <property type="entry name" value="B302_SPRY"/>
    <property type="match status" value="1"/>
</dbReference>
<evidence type="ECO:0000313" key="5">
    <source>
        <dbReference type="EMBL" id="EEC49806.1"/>
    </source>
</evidence>
<accession>B7FVB2</accession>
<dbReference type="InterPro" id="IPR043136">
    <property type="entry name" value="B30.2/SPRY_sf"/>
</dbReference>
<dbReference type="KEGG" id="pti:PHATRDRAFT_45020"/>
<dbReference type="PANTHER" id="PTHR13363:SF5">
    <property type="entry name" value="E3 UBIQUITIN-PROTEIN LIGASE RNF123"/>
    <property type="match status" value="1"/>
</dbReference>
<evidence type="ECO:0000256" key="1">
    <source>
        <dbReference type="ARBA" id="ARBA00022723"/>
    </source>
</evidence>
<dbReference type="GO" id="GO:0004842">
    <property type="term" value="F:ubiquitin-protein transferase activity"/>
    <property type="evidence" value="ECO:0007669"/>
    <property type="project" value="InterPro"/>
</dbReference>
<dbReference type="InterPro" id="IPR001870">
    <property type="entry name" value="B30.2/SPRY"/>
</dbReference>
<gene>
    <name evidence="5" type="ORF">PHATRDRAFT_45020</name>
</gene>
<evidence type="ECO:0000256" key="2">
    <source>
        <dbReference type="ARBA" id="ARBA00022771"/>
    </source>
</evidence>
<dbReference type="InParanoid" id="B7FVB2"/>
<evidence type="ECO:0000256" key="3">
    <source>
        <dbReference type="ARBA" id="ARBA00022833"/>
    </source>
</evidence>
<dbReference type="PaxDb" id="2850-Phatr45020"/>
<dbReference type="GO" id="GO:0051603">
    <property type="term" value="P:proteolysis involved in protein catabolic process"/>
    <property type="evidence" value="ECO:0007669"/>
    <property type="project" value="TreeGrafter"/>
</dbReference>
<keyword evidence="2" id="KW-0863">Zinc-finger</keyword>
<evidence type="ECO:0000259" key="4">
    <source>
        <dbReference type="PROSITE" id="PS50188"/>
    </source>
</evidence>
<dbReference type="RefSeq" id="XP_002179108.1">
    <property type="nucleotide sequence ID" value="XM_002179072.1"/>
</dbReference>
<evidence type="ECO:0000313" key="6">
    <source>
        <dbReference type="Proteomes" id="UP000000759"/>
    </source>
</evidence>
<dbReference type="InterPro" id="IPR045129">
    <property type="entry name" value="RNF123/RKP/RSPRY1"/>
</dbReference>
<keyword evidence="1" id="KW-0479">Metal-binding</keyword>
<dbReference type="InterPro" id="IPR053822">
    <property type="entry name" value="SDE2-like_dom"/>
</dbReference>
<dbReference type="EMBL" id="CM000608">
    <property type="protein sequence ID" value="EEC49806.1"/>
    <property type="molecule type" value="Genomic_DNA"/>
</dbReference>
<dbReference type="SMART" id="SM00449">
    <property type="entry name" value="SPRY"/>
    <property type="match status" value="1"/>
</dbReference>
<proteinExistence type="predicted"/>
<dbReference type="InterPro" id="IPR025086">
    <property type="entry name" value="SDE2/SF3A3_SAP"/>
</dbReference>
<protein>
    <recommendedName>
        <fullName evidence="4">B30.2/SPRY domain-containing protein</fullName>
    </recommendedName>
</protein>
<keyword evidence="6" id="KW-1185">Reference proteome</keyword>
<organism evidence="5 6">
    <name type="scientific">Phaeodactylum tricornutum (strain CCAP 1055/1)</name>
    <dbReference type="NCBI Taxonomy" id="556484"/>
    <lineage>
        <taxon>Eukaryota</taxon>
        <taxon>Sar</taxon>
        <taxon>Stramenopiles</taxon>
        <taxon>Ochrophyta</taxon>
        <taxon>Bacillariophyta</taxon>
        <taxon>Bacillariophyceae</taxon>
        <taxon>Bacillariophycidae</taxon>
        <taxon>Naviculales</taxon>
        <taxon>Phaeodactylaceae</taxon>
        <taxon>Phaeodactylum</taxon>
    </lineage>
</organism>
<dbReference type="Proteomes" id="UP000000759">
    <property type="component" value="Chromosome 5"/>
</dbReference>
<dbReference type="Pfam" id="PF13297">
    <property type="entry name" value="SDE2_2C"/>
    <property type="match status" value="1"/>
</dbReference>
<dbReference type="Gene3D" id="2.60.120.920">
    <property type="match status" value="1"/>
</dbReference>
<dbReference type="AlphaFoldDB" id="B7FVB2"/>